<organism evidence="2 3">
    <name type="scientific">Streptomyces angustmyceticus</name>
    <dbReference type="NCBI Taxonomy" id="285578"/>
    <lineage>
        <taxon>Bacteria</taxon>
        <taxon>Bacillati</taxon>
        <taxon>Actinomycetota</taxon>
        <taxon>Actinomycetes</taxon>
        <taxon>Kitasatosporales</taxon>
        <taxon>Streptomycetaceae</taxon>
        <taxon>Streptomyces</taxon>
    </lineage>
</organism>
<accession>A0A5J4LL15</accession>
<evidence type="ECO:0000313" key="2">
    <source>
        <dbReference type="EMBL" id="GES31338.1"/>
    </source>
</evidence>
<comment type="caution">
    <text evidence="2">The sequence shown here is derived from an EMBL/GenBank/DDBJ whole genome shotgun (WGS) entry which is preliminary data.</text>
</comment>
<protein>
    <submittedName>
        <fullName evidence="2">Uncharacterized protein</fullName>
    </submittedName>
</protein>
<proteinExistence type="predicted"/>
<evidence type="ECO:0000313" key="3">
    <source>
        <dbReference type="Proteomes" id="UP000325598"/>
    </source>
</evidence>
<feature type="compositionally biased region" description="Basic and acidic residues" evidence="1">
    <location>
        <begin position="1"/>
        <end position="10"/>
    </location>
</feature>
<evidence type="ECO:0000256" key="1">
    <source>
        <dbReference type="SAM" id="MobiDB-lite"/>
    </source>
</evidence>
<keyword evidence="3" id="KW-1185">Reference proteome</keyword>
<name>A0A5J4LL15_9ACTN</name>
<feature type="region of interest" description="Disordered" evidence="1">
    <location>
        <begin position="85"/>
        <end position="111"/>
    </location>
</feature>
<reference evidence="2 3" key="1">
    <citation type="submission" date="2019-10" db="EMBL/GenBank/DDBJ databases">
        <title>Whole genome shotgun sequence of Streptomyces angustmyceticus NBRC 3934.</title>
        <authorList>
            <person name="Hosoyama A."/>
            <person name="Ichikawa N."/>
            <person name="Kimura A."/>
            <person name="Kitahashi Y."/>
            <person name="Komaki H."/>
            <person name="Uohara A."/>
        </authorList>
    </citation>
    <scope>NUCLEOTIDE SEQUENCE [LARGE SCALE GENOMIC DNA]</scope>
    <source>
        <strain evidence="2 3">NBRC 3934</strain>
    </source>
</reference>
<dbReference type="EMBL" id="BLAG01000010">
    <property type="protein sequence ID" value="GES31338.1"/>
    <property type="molecule type" value="Genomic_DNA"/>
</dbReference>
<dbReference type="AlphaFoldDB" id="A0A5J4LL15"/>
<sequence>MQTLDRDLAPKDFVPGTPDGAHTALAYPLNQAIPPGDQSPLVHRRRLRHRTPLRKPVRIQGATIVAPAGGKPSPHRAPAQVFVREPEAPGHMRSHEGFRDPPGASRGRRRKISGICQGFHGCPTSPAQVTMGP</sequence>
<feature type="compositionally biased region" description="Basic and acidic residues" evidence="1">
    <location>
        <begin position="85"/>
        <end position="99"/>
    </location>
</feature>
<gene>
    <name evidence="2" type="ORF">San01_38250</name>
</gene>
<dbReference type="Proteomes" id="UP000325598">
    <property type="component" value="Unassembled WGS sequence"/>
</dbReference>
<feature type="region of interest" description="Disordered" evidence="1">
    <location>
        <begin position="1"/>
        <end position="23"/>
    </location>
</feature>